<protein>
    <submittedName>
        <fullName evidence="3">Uncharacterized protein</fullName>
    </submittedName>
</protein>
<evidence type="ECO:0000313" key="3">
    <source>
        <dbReference type="EMBL" id="TFY62340.1"/>
    </source>
</evidence>
<gene>
    <name evidence="2" type="ORF">C8Q71DRAFT_854962</name>
    <name evidence="3" type="ORF">EVJ58_g3929</name>
</gene>
<evidence type="ECO:0000313" key="2">
    <source>
        <dbReference type="EMBL" id="KAH9841113.1"/>
    </source>
</evidence>
<organism evidence="3 4">
    <name type="scientific">Rhodofomes roseus</name>
    <dbReference type="NCBI Taxonomy" id="34475"/>
    <lineage>
        <taxon>Eukaryota</taxon>
        <taxon>Fungi</taxon>
        <taxon>Dikarya</taxon>
        <taxon>Basidiomycota</taxon>
        <taxon>Agaricomycotina</taxon>
        <taxon>Agaricomycetes</taxon>
        <taxon>Polyporales</taxon>
        <taxon>Rhodofomes</taxon>
    </lineage>
</organism>
<evidence type="ECO:0000313" key="4">
    <source>
        <dbReference type="Proteomes" id="UP000298390"/>
    </source>
</evidence>
<evidence type="ECO:0000256" key="1">
    <source>
        <dbReference type="SAM" id="SignalP"/>
    </source>
</evidence>
<evidence type="ECO:0000313" key="5">
    <source>
        <dbReference type="Proteomes" id="UP000814176"/>
    </source>
</evidence>
<dbReference type="AlphaFoldDB" id="A0A4Y9YK44"/>
<keyword evidence="5" id="KW-1185">Reference proteome</keyword>
<accession>A0A4Y9YK44</accession>
<dbReference type="Proteomes" id="UP000298390">
    <property type="component" value="Unassembled WGS sequence"/>
</dbReference>
<feature type="chain" id="PRO_5021457887" evidence="1">
    <location>
        <begin position="21"/>
        <end position="177"/>
    </location>
</feature>
<keyword evidence="1" id="KW-0732">Signal</keyword>
<dbReference type="EMBL" id="JADCUA010000004">
    <property type="protein sequence ID" value="KAH9841113.1"/>
    <property type="molecule type" value="Genomic_DNA"/>
</dbReference>
<reference evidence="2 5" key="2">
    <citation type="journal article" date="2021" name="Environ. Microbiol.">
        <title>Gene family expansions and transcriptome signatures uncover fungal adaptations to wood decay.</title>
        <authorList>
            <person name="Hage H."/>
            <person name="Miyauchi S."/>
            <person name="Viragh M."/>
            <person name="Drula E."/>
            <person name="Min B."/>
            <person name="Chaduli D."/>
            <person name="Navarro D."/>
            <person name="Favel A."/>
            <person name="Norest M."/>
            <person name="Lesage-Meessen L."/>
            <person name="Balint B."/>
            <person name="Merenyi Z."/>
            <person name="de Eugenio L."/>
            <person name="Morin E."/>
            <person name="Martinez A.T."/>
            <person name="Baldrian P."/>
            <person name="Stursova M."/>
            <person name="Martinez M.J."/>
            <person name="Novotny C."/>
            <person name="Magnuson J.K."/>
            <person name="Spatafora J.W."/>
            <person name="Maurice S."/>
            <person name="Pangilinan J."/>
            <person name="Andreopoulos W."/>
            <person name="LaButti K."/>
            <person name="Hundley H."/>
            <person name="Na H."/>
            <person name="Kuo A."/>
            <person name="Barry K."/>
            <person name="Lipzen A."/>
            <person name="Henrissat B."/>
            <person name="Riley R."/>
            <person name="Ahrendt S."/>
            <person name="Nagy L.G."/>
            <person name="Grigoriev I.V."/>
            <person name="Martin F."/>
            <person name="Rosso M.N."/>
        </authorList>
    </citation>
    <scope>NUCLEOTIDE SEQUENCE [LARGE SCALE GENOMIC DNA]</scope>
    <source>
        <strain evidence="2 5">CIRM-BRFM 1785</strain>
    </source>
</reference>
<dbReference type="Proteomes" id="UP000814176">
    <property type="component" value="Unassembled WGS sequence"/>
</dbReference>
<comment type="caution">
    <text evidence="3">The sequence shown here is derived from an EMBL/GenBank/DDBJ whole genome shotgun (WGS) entry which is preliminary data.</text>
</comment>
<proteinExistence type="predicted"/>
<name>A0A4Y9YK44_9APHY</name>
<dbReference type="EMBL" id="SEKV01000170">
    <property type="protein sequence ID" value="TFY62340.1"/>
    <property type="molecule type" value="Genomic_DNA"/>
</dbReference>
<dbReference type="GeneID" id="72007860"/>
<dbReference type="RefSeq" id="XP_047782579.1">
    <property type="nucleotide sequence ID" value="XM_047927128.1"/>
</dbReference>
<feature type="signal peptide" evidence="1">
    <location>
        <begin position="1"/>
        <end position="20"/>
    </location>
</feature>
<sequence>MRVFPAVITVLLAFVASTLALRDYFTRDDLLSIARAYKRSSDLVDMLLPRDKGSVFCINKGQNKHFKDYPFVTQADTLHKAANTLMTEWNALRKEKKNKEATAKEKEYKAALKKYEAAAAGLKKFEKNGCTAGGKVNFASSHNCGGHAYFCETAQGGMTCTSLSKKTPQFEGGECFV</sequence>
<reference evidence="3 4" key="1">
    <citation type="submission" date="2019-01" db="EMBL/GenBank/DDBJ databases">
        <title>Genome sequencing of the rare red list fungi Fomitopsis rosea.</title>
        <authorList>
            <person name="Buettner E."/>
            <person name="Kellner H."/>
        </authorList>
    </citation>
    <scope>NUCLEOTIDE SEQUENCE [LARGE SCALE GENOMIC DNA]</scope>
    <source>
        <strain evidence="3 4">DSM 105464</strain>
    </source>
</reference>